<feature type="compositionally biased region" description="Basic residues" evidence="1">
    <location>
        <begin position="166"/>
        <end position="177"/>
    </location>
</feature>
<proteinExistence type="predicted"/>
<evidence type="ECO:0000313" key="3">
    <source>
        <dbReference type="Proteomes" id="UP001237642"/>
    </source>
</evidence>
<dbReference type="Proteomes" id="UP001237642">
    <property type="component" value="Unassembled WGS sequence"/>
</dbReference>
<reference evidence="2" key="1">
    <citation type="submission" date="2023-02" db="EMBL/GenBank/DDBJ databases">
        <title>Genome of toxic invasive species Heracleum sosnowskyi carries increased number of genes despite the absence of recent whole-genome duplications.</title>
        <authorList>
            <person name="Schelkunov M."/>
            <person name="Shtratnikova V."/>
            <person name="Makarenko M."/>
            <person name="Klepikova A."/>
            <person name="Omelchenko D."/>
            <person name="Novikova G."/>
            <person name="Obukhova E."/>
            <person name="Bogdanov V."/>
            <person name="Penin A."/>
            <person name="Logacheva M."/>
        </authorList>
    </citation>
    <scope>NUCLEOTIDE SEQUENCE</scope>
    <source>
        <strain evidence="2">Hsosn_3</strain>
        <tissue evidence="2">Leaf</tissue>
    </source>
</reference>
<keyword evidence="3" id="KW-1185">Reference proteome</keyword>
<feature type="compositionally biased region" description="Pro residues" evidence="1">
    <location>
        <begin position="207"/>
        <end position="217"/>
    </location>
</feature>
<feature type="compositionally biased region" description="Basic residues" evidence="1">
    <location>
        <begin position="87"/>
        <end position="100"/>
    </location>
</feature>
<dbReference type="AlphaFoldDB" id="A0AAD8GYM5"/>
<feature type="region of interest" description="Disordered" evidence="1">
    <location>
        <begin position="77"/>
        <end position="111"/>
    </location>
</feature>
<dbReference type="EMBL" id="JAUIZM010000011">
    <property type="protein sequence ID" value="KAK1356609.1"/>
    <property type="molecule type" value="Genomic_DNA"/>
</dbReference>
<comment type="caution">
    <text evidence="2">The sequence shown here is derived from an EMBL/GenBank/DDBJ whole genome shotgun (WGS) entry which is preliminary data.</text>
</comment>
<reference evidence="2" key="2">
    <citation type="submission" date="2023-05" db="EMBL/GenBank/DDBJ databases">
        <authorList>
            <person name="Schelkunov M.I."/>
        </authorList>
    </citation>
    <scope>NUCLEOTIDE SEQUENCE</scope>
    <source>
        <strain evidence="2">Hsosn_3</strain>
        <tissue evidence="2">Leaf</tissue>
    </source>
</reference>
<organism evidence="2 3">
    <name type="scientific">Heracleum sosnowskyi</name>
    <dbReference type="NCBI Taxonomy" id="360622"/>
    <lineage>
        <taxon>Eukaryota</taxon>
        <taxon>Viridiplantae</taxon>
        <taxon>Streptophyta</taxon>
        <taxon>Embryophyta</taxon>
        <taxon>Tracheophyta</taxon>
        <taxon>Spermatophyta</taxon>
        <taxon>Magnoliopsida</taxon>
        <taxon>eudicotyledons</taxon>
        <taxon>Gunneridae</taxon>
        <taxon>Pentapetalae</taxon>
        <taxon>asterids</taxon>
        <taxon>campanulids</taxon>
        <taxon>Apiales</taxon>
        <taxon>Apiaceae</taxon>
        <taxon>Apioideae</taxon>
        <taxon>apioid superclade</taxon>
        <taxon>Tordylieae</taxon>
        <taxon>Tordyliinae</taxon>
        <taxon>Heracleum</taxon>
    </lineage>
</organism>
<evidence type="ECO:0000313" key="2">
    <source>
        <dbReference type="EMBL" id="KAK1356609.1"/>
    </source>
</evidence>
<feature type="compositionally biased region" description="Polar residues" evidence="1">
    <location>
        <begin position="228"/>
        <end position="244"/>
    </location>
</feature>
<feature type="region of interest" description="Disordered" evidence="1">
    <location>
        <begin position="151"/>
        <end position="254"/>
    </location>
</feature>
<gene>
    <name evidence="2" type="ORF">POM88_049865</name>
</gene>
<protein>
    <submittedName>
        <fullName evidence="2">Uncharacterized protein</fullName>
    </submittedName>
</protein>
<feature type="compositionally biased region" description="Polar residues" evidence="1">
    <location>
        <begin position="180"/>
        <end position="189"/>
    </location>
</feature>
<sequence>MTDQQKGLKNAIDNLLPRAEHRRWELRGYPCSHGCAALFAMNERPKDNLHVCYTRTVYLKAYEHMLKPMKGSLYWPQTGHPDILPPKARRMPGRPKKNRRREQGEPGAGVKLGKKGVIMRCSRCLMYGHNKSTCGTSEEECSERQRLAAEEKNAQSEVARAQAIERKKKTTTQKKKQNRESGQGANEGQQPKRKRGSPTKAGNVQVLPPPPPLPPPGVGVYVFKDGTIQVSSQPVEGTSGSNKTAMKKHNASQP</sequence>
<evidence type="ECO:0000256" key="1">
    <source>
        <dbReference type="SAM" id="MobiDB-lite"/>
    </source>
</evidence>
<name>A0AAD8GYM5_9APIA</name>
<accession>A0AAD8GYM5</accession>
<feature type="compositionally biased region" description="Basic residues" evidence="1">
    <location>
        <begin position="245"/>
        <end position="254"/>
    </location>
</feature>